<sequence>MGPTWPRQYRRGARADVGTAAVCGTAACGERAGELLLSEGAGQGVEAAAESGVLRRGGRQSQGGWREYPYGGCHSVVSGPANFLHEMAGLAAHRSVTPPPTSNMSPSSSLQALGLAAGRADA</sequence>
<accession>A0ABN9RPV7</accession>
<evidence type="ECO:0000256" key="1">
    <source>
        <dbReference type="SAM" id="MobiDB-lite"/>
    </source>
</evidence>
<evidence type="ECO:0000313" key="2">
    <source>
        <dbReference type="EMBL" id="CAK0821259.1"/>
    </source>
</evidence>
<proteinExistence type="predicted"/>
<gene>
    <name evidence="2" type="ORF">PCOR1329_LOCUS22623</name>
</gene>
<reference evidence="2" key="1">
    <citation type="submission" date="2023-10" db="EMBL/GenBank/DDBJ databases">
        <authorList>
            <person name="Chen Y."/>
            <person name="Shah S."/>
            <person name="Dougan E. K."/>
            <person name="Thang M."/>
            <person name="Chan C."/>
        </authorList>
    </citation>
    <scope>NUCLEOTIDE SEQUENCE [LARGE SCALE GENOMIC DNA]</scope>
</reference>
<dbReference type="Proteomes" id="UP001189429">
    <property type="component" value="Unassembled WGS sequence"/>
</dbReference>
<feature type="region of interest" description="Disordered" evidence="1">
    <location>
        <begin position="94"/>
        <end position="122"/>
    </location>
</feature>
<organism evidence="2 3">
    <name type="scientific">Prorocentrum cordatum</name>
    <dbReference type="NCBI Taxonomy" id="2364126"/>
    <lineage>
        <taxon>Eukaryota</taxon>
        <taxon>Sar</taxon>
        <taxon>Alveolata</taxon>
        <taxon>Dinophyceae</taxon>
        <taxon>Prorocentrales</taxon>
        <taxon>Prorocentraceae</taxon>
        <taxon>Prorocentrum</taxon>
    </lineage>
</organism>
<name>A0ABN9RPV7_9DINO</name>
<dbReference type="PROSITE" id="PS51257">
    <property type="entry name" value="PROKAR_LIPOPROTEIN"/>
    <property type="match status" value="1"/>
</dbReference>
<protein>
    <submittedName>
        <fullName evidence="2">Uncharacterized protein</fullName>
    </submittedName>
</protein>
<comment type="caution">
    <text evidence="2">The sequence shown here is derived from an EMBL/GenBank/DDBJ whole genome shotgun (WGS) entry which is preliminary data.</text>
</comment>
<evidence type="ECO:0000313" key="3">
    <source>
        <dbReference type="Proteomes" id="UP001189429"/>
    </source>
</evidence>
<dbReference type="EMBL" id="CAUYUJ010007580">
    <property type="protein sequence ID" value="CAK0821259.1"/>
    <property type="molecule type" value="Genomic_DNA"/>
</dbReference>
<keyword evidence="3" id="KW-1185">Reference proteome</keyword>